<name>A0A5N7MV42_9HYPH</name>
<evidence type="ECO:0000313" key="1">
    <source>
        <dbReference type="EMBL" id="MPR29964.1"/>
    </source>
</evidence>
<gene>
    <name evidence="1" type="ORF">FS320_34115</name>
</gene>
<protein>
    <submittedName>
        <fullName evidence="1">Uncharacterized protein</fullName>
    </submittedName>
</protein>
<organism evidence="1 2">
    <name type="scientific">Microvirga tunisiensis</name>
    <dbReference type="NCBI Taxonomy" id="2108360"/>
    <lineage>
        <taxon>Bacteria</taxon>
        <taxon>Pseudomonadati</taxon>
        <taxon>Pseudomonadota</taxon>
        <taxon>Alphaproteobacteria</taxon>
        <taxon>Hyphomicrobiales</taxon>
        <taxon>Methylobacteriaceae</taxon>
        <taxon>Microvirga</taxon>
    </lineage>
</organism>
<dbReference type="AlphaFoldDB" id="A0A5N7MV42"/>
<dbReference type="OrthoDB" id="8023390at2"/>
<dbReference type="Proteomes" id="UP000403266">
    <property type="component" value="Unassembled WGS sequence"/>
</dbReference>
<keyword evidence="2" id="KW-1185">Reference proteome</keyword>
<accession>A0A5N7MV42</accession>
<sequence length="127" mass="14377">MKNSPPKVILYDGCTYEQALSIISDRKLRQCEAAPNPIIAISFLDDAALVAFKFWFYKATVFQDETALVSPAETRAVEAYISENNLESSITRTDLLAMRFYDTDDERAFEAEARFSTAIHIACTDYE</sequence>
<proteinExistence type="predicted"/>
<reference evidence="1 2" key="1">
    <citation type="journal article" date="2019" name="Syst. Appl. Microbiol.">
        <title>Microvirga tunisiensis sp. nov., a root nodule symbiotic bacterium isolated from Lupinus micranthus and L. luteus grown in Northern Tunisia.</title>
        <authorList>
            <person name="Msaddak A."/>
            <person name="Rejili M."/>
            <person name="Duran D."/>
            <person name="Mars M."/>
            <person name="Palacios J.M."/>
            <person name="Ruiz-Argueso T."/>
            <person name="Rey L."/>
            <person name="Imperial J."/>
        </authorList>
    </citation>
    <scope>NUCLEOTIDE SEQUENCE [LARGE SCALE GENOMIC DNA]</scope>
    <source>
        <strain evidence="1 2">Lmie10</strain>
    </source>
</reference>
<dbReference type="RefSeq" id="WP_152716832.1">
    <property type="nucleotide sequence ID" value="NZ_VOSJ01000319.1"/>
</dbReference>
<comment type="caution">
    <text evidence="1">The sequence shown here is derived from an EMBL/GenBank/DDBJ whole genome shotgun (WGS) entry which is preliminary data.</text>
</comment>
<dbReference type="EMBL" id="VOSK01000291">
    <property type="protein sequence ID" value="MPR29964.1"/>
    <property type="molecule type" value="Genomic_DNA"/>
</dbReference>
<evidence type="ECO:0000313" key="2">
    <source>
        <dbReference type="Proteomes" id="UP000403266"/>
    </source>
</evidence>